<dbReference type="InterPro" id="IPR051545">
    <property type="entry name" value="NAD(P)H_dehydrogenase_qn"/>
</dbReference>
<dbReference type="HOGENOM" id="CLU_058643_1_1_9"/>
<gene>
    <name evidence="4" type="ORF">PBOR_25900</name>
</gene>
<dbReference type="PANTHER" id="PTHR10204:SF34">
    <property type="entry name" value="NAD(P)H DEHYDROGENASE [QUINONE] 1 ISOFORM 1"/>
    <property type="match status" value="1"/>
</dbReference>
<dbReference type="PANTHER" id="PTHR10204">
    <property type="entry name" value="NAD P H OXIDOREDUCTASE-RELATED"/>
    <property type="match status" value="1"/>
</dbReference>
<dbReference type="Proteomes" id="UP000029518">
    <property type="component" value="Chromosome"/>
</dbReference>
<feature type="domain" description="Flavodoxin-like fold" evidence="3">
    <location>
        <begin position="1"/>
        <end position="169"/>
    </location>
</feature>
<organism evidence="4 5">
    <name type="scientific">Paenibacillus borealis</name>
    <dbReference type="NCBI Taxonomy" id="160799"/>
    <lineage>
        <taxon>Bacteria</taxon>
        <taxon>Bacillati</taxon>
        <taxon>Bacillota</taxon>
        <taxon>Bacilli</taxon>
        <taxon>Bacillales</taxon>
        <taxon>Paenibacillaceae</taxon>
        <taxon>Paenibacillus</taxon>
    </lineage>
</organism>
<dbReference type="EMBL" id="CP009285">
    <property type="protein sequence ID" value="AIQ59998.1"/>
    <property type="molecule type" value="Genomic_DNA"/>
</dbReference>
<evidence type="ECO:0000256" key="1">
    <source>
        <dbReference type="ARBA" id="ARBA00006252"/>
    </source>
</evidence>
<dbReference type="OrthoDB" id="9798454at2"/>
<evidence type="ECO:0000313" key="4">
    <source>
        <dbReference type="EMBL" id="AIQ59998.1"/>
    </source>
</evidence>
<evidence type="ECO:0000313" key="5">
    <source>
        <dbReference type="Proteomes" id="UP000029518"/>
    </source>
</evidence>
<sequence length="193" mass="22258">MNVLIVVSHPRPDSLTFAAAHRFAQGLAEAGHGYEILDLHGIGFDPILRGLDEPDMSIEEQSFSPEVEREMKRMKEHDALAFVFPVWWWHLPAMLKGYIDRVWNNGFAYGKNQLHHQQVLWMALAGVSQEQMQKRNYDETIAHQLNVGIADYCGISNSRVEFLYETTLDSNPRHYELLLNQAYQLGLNYAEQQ</sequence>
<keyword evidence="5" id="KW-1185">Reference proteome</keyword>
<dbReference type="SUPFAM" id="SSF52218">
    <property type="entry name" value="Flavoproteins"/>
    <property type="match status" value="1"/>
</dbReference>
<dbReference type="RefSeq" id="WP_042216340.1">
    <property type="nucleotide sequence ID" value="NZ_CP009285.1"/>
</dbReference>
<dbReference type="GO" id="GO:0005829">
    <property type="term" value="C:cytosol"/>
    <property type="evidence" value="ECO:0007669"/>
    <property type="project" value="TreeGrafter"/>
</dbReference>
<accession>A0A089LLG2</accession>
<proteinExistence type="inferred from homology"/>
<dbReference type="KEGG" id="pbd:PBOR_25900"/>
<evidence type="ECO:0000256" key="2">
    <source>
        <dbReference type="ARBA" id="ARBA00023002"/>
    </source>
</evidence>
<reference evidence="4" key="1">
    <citation type="submission" date="2014-08" db="EMBL/GenBank/DDBJ databases">
        <title>Comparative genomics of the Paenibacillus odorifer group.</title>
        <authorList>
            <person name="den Bakker H.C."/>
            <person name="Tsai Y.-C.Y.-C."/>
            <person name="Martin N."/>
            <person name="Korlach J."/>
            <person name="Wiedmann M."/>
        </authorList>
    </citation>
    <scope>NUCLEOTIDE SEQUENCE [LARGE SCALE GENOMIC DNA]</scope>
    <source>
        <strain evidence="4">DSM 13188</strain>
    </source>
</reference>
<dbReference type="Pfam" id="PF02525">
    <property type="entry name" value="Flavodoxin_2"/>
    <property type="match status" value="1"/>
</dbReference>
<name>A0A089LLG2_PAEBO</name>
<dbReference type="NCBIfam" id="NF007280">
    <property type="entry name" value="PRK09739.1"/>
    <property type="match status" value="1"/>
</dbReference>
<evidence type="ECO:0000259" key="3">
    <source>
        <dbReference type="Pfam" id="PF02525"/>
    </source>
</evidence>
<dbReference type="InterPro" id="IPR003680">
    <property type="entry name" value="Flavodoxin_fold"/>
</dbReference>
<protein>
    <submittedName>
        <fullName evidence="4">NAD(P)H dehydrogenase</fullName>
    </submittedName>
</protein>
<keyword evidence="2" id="KW-0560">Oxidoreductase</keyword>
<comment type="similarity">
    <text evidence="1">Belongs to the NAD(P)H dehydrogenase (quinone) family.</text>
</comment>
<dbReference type="GO" id="GO:0003955">
    <property type="term" value="F:NAD(P)H dehydrogenase (quinone) activity"/>
    <property type="evidence" value="ECO:0007669"/>
    <property type="project" value="TreeGrafter"/>
</dbReference>
<dbReference type="AlphaFoldDB" id="A0A089LLG2"/>
<dbReference type="Gene3D" id="3.40.50.360">
    <property type="match status" value="1"/>
</dbReference>
<dbReference type="InterPro" id="IPR029039">
    <property type="entry name" value="Flavoprotein-like_sf"/>
</dbReference>